<evidence type="ECO:0000256" key="1">
    <source>
        <dbReference type="SAM" id="MobiDB-lite"/>
    </source>
</evidence>
<sequence>PEVPRSGLEGGLRTSRDPWSPLIEGDTSGCGSGLSKPSDRSARVLSDEVDAGSAKESASKQRPRDAGLMQSGRLRL</sequence>
<dbReference type="AlphaFoldDB" id="A0A316WD38"/>
<protein>
    <submittedName>
        <fullName evidence="2">Uncharacterized protein</fullName>
    </submittedName>
</protein>
<dbReference type="EMBL" id="PPED02000104">
    <property type="protein sequence ID" value="PWN57916.1"/>
    <property type="molecule type" value="Genomic_DNA"/>
</dbReference>
<name>A0A316WD38_9FLAO</name>
<reference evidence="2 3" key="1">
    <citation type="submission" date="2018-04" db="EMBL/GenBank/DDBJ databases">
        <title>Draft Genome Sequence of Phosphate-Solubilizing Chryseobacterium sp. ISE14 that is a Biocontrol and Plant Growth-Promoting Rhizobacterium Isolated from Cucumber.</title>
        <authorList>
            <person name="Jeong J.-J."/>
            <person name="Sang M.K."/>
            <person name="Choi I.-G."/>
            <person name="Kim K.D."/>
        </authorList>
    </citation>
    <scope>NUCLEOTIDE SEQUENCE [LARGE SCALE GENOMIC DNA]</scope>
    <source>
        <strain evidence="2 3">ISE14</strain>
    </source>
</reference>
<keyword evidence="3" id="KW-1185">Reference proteome</keyword>
<feature type="compositionally biased region" description="Basic and acidic residues" evidence="1">
    <location>
        <begin position="37"/>
        <end position="46"/>
    </location>
</feature>
<comment type="caution">
    <text evidence="2">The sequence shown here is derived from an EMBL/GenBank/DDBJ whole genome shotgun (WGS) entry which is preliminary data.</text>
</comment>
<evidence type="ECO:0000313" key="3">
    <source>
        <dbReference type="Proteomes" id="UP000236594"/>
    </source>
</evidence>
<dbReference type="Proteomes" id="UP000236594">
    <property type="component" value="Unassembled WGS sequence"/>
</dbReference>
<feature type="non-terminal residue" evidence="2">
    <location>
        <position position="1"/>
    </location>
</feature>
<gene>
    <name evidence="2" type="ORF">C1631_023685</name>
</gene>
<feature type="region of interest" description="Disordered" evidence="1">
    <location>
        <begin position="1"/>
        <end position="76"/>
    </location>
</feature>
<evidence type="ECO:0000313" key="2">
    <source>
        <dbReference type="EMBL" id="PWN57916.1"/>
    </source>
</evidence>
<organism evidence="2 3">
    <name type="scientific">Chryseobacterium phosphatilyticum</name>
    <dbReference type="NCBI Taxonomy" id="475075"/>
    <lineage>
        <taxon>Bacteria</taxon>
        <taxon>Pseudomonadati</taxon>
        <taxon>Bacteroidota</taxon>
        <taxon>Flavobacteriia</taxon>
        <taxon>Flavobacteriales</taxon>
        <taxon>Weeksellaceae</taxon>
        <taxon>Chryseobacterium group</taxon>
        <taxon>Chryseobacterium</taxon>
    </lineage>
</organism>
<accession>A0A316WD38</accession>
<proteinExistence type="predicted"/>